<dbReference type="Pfam" id="PF00335">
    <property type="entry name" value="Tetraspanin"/>
    <property type="match status" value="1"/>
</dbReference>
<protein>
    <recommendedName>
        <fullName evidence="6">Tetraspanin</fullName>
    </recommendedName>
</protein>
<dbReference type="PIRSF" id="PIRSF002419">
    <property type="entry name" value="Tetraspanin"/>
    <property type="match status" value="1"/>
</dbReference>
<reference evidence="8" key="1">
    <citation type="submission" date="2017-01" db="EMBL/GenBank/DDBJ databases">
        <title>Comparative genomics of anhydrobiosis in the tardigrade Hypsibius dujardini.</title>
        <authorList>
            <person name="Yoshida Y."/>
            <person name="Koutsovoulos G."/>
            <person name="Laetsch D."/>
            <person name="Stevens L."/>
            <person name="Kumar S."/>
            <person name="Horikawa D."/>
            <person name="Ishino K."/>
            <person name="Komine S."/>
            <person name="Tomita M."/>
            <person name="Blaxter M."/>
            <person name="Arakawa K."/>
        </authorList>
    </citation>
    <scope>NUCLEOTIDE SEQUENCE [LARGE SCALE GENOMIC DNA]</scope>
    <source>
        <strain evidence="8">Z151</strain>
    </source>
</reference>
<evidence type="ECO:0000256" key="4">
    <source>
        <dbReference type="ARBA" id="ARBA00022989"/>
    </source>
</evidence>
<evidence type="ECO:0000313" key="8">
    <source>
        <dbReference type="Proteomes" id="UP000192578"/>
    </source>
</evidence>
<dbReference type="AlphaFoldDB" id="A0A1W0X4I2"/>
<evidence type="ECO:0000256" key="3">
    <source>
        <dbReference type="ARBA" id="ARBA00022692"/>
    </source>
</evidence>
<dbReference type="Proteomes" id="UP000192578">
    <property type="component" value="Unassembled WGS sequence"/>
</dbReference>
<dbReference type="PRINTS" id="PR00259">
    <property type="entry name" value="TMFOUR"/>
</dbReference>
<dbReference type="EMBL" id="MTYJ01000018">
    <property type="protein sequence ID" value="OQV22348.1"/>
    <property type="molecule type" value="Genomic_DNA"/>
</dbReference>
<dbReference type="SUPFAM" id="SSF48652">
    <property type="entry name" value="Tetraspanin"/>
    <property type="match status" value="1"/>
</dbReference>
<dbReference type="PANTHER" id="PTHR19282:SF519">
    <property type="entry name" value="TETRASPANIN"/>
    <property type="match status" value="1"/>
</dbReference>
<keyword evidence="8" id="KW-1185">Reference proteome</keyword>
<dbReference type="OrthoDB" id="6134317at2759"/>
<feature type="transmembrane region" description="Helical" evidence="6">
    <location>
        <begin position="72"/>
        <end position="96"/>
    </location>
</feature>
<organism evidence="7 8">
    <name type="scientific">Hypsibius exemplaris</name>
    <name type="common">Freshwater tardigrade</name>
    <dbReference type="NCBI Taxonomy" id="2072580"/>
    <lineage>
        <taxon>Eukaryota</taxon>
        <taxon>Metazoa</taxon>
        <taxon>Ecdysozoa</taxon>
        <taxon>Tardigrada</taxon>
        <taxon>Eutardigrada</taxon>
        <taxon>Parachela</taxon>
        <taxon>Hypsibioidea</taxon>
        <taxon>Hypsibiidae</taxon>
        <taxon>Hypsibius</taxon>
    </lineage>
</organism>
<sequence>MGLNCGASCVRYVLFAFNIIFFLGGAAVLGVGIWIRVDTGSYYDFLGKVDGSGESTKVVANILSDNISYIHAVAYVLIGVGAFVFLVGFLGCCGAIKQARPLLVAYAICLIVIMGIEMGVGIAVGVNKDKALKTIEDELTKWTAFYDYRETSVNNGLLVSGRLVNATGDASMTNGWNAMQVYLGCCGVRDYTDFKNSPYARNGGQSHAPAFCCKMSDKPTLKLQDPACGLPGADRNLGNSNFKTGCLSKVTSFVEDNAPAVIGVAVGIGLIELIGVIFAFCLCCAIGDKGKRYN</sequence>
<comment type="similarity">
    <text evidence="2 6">Belongs to the tetraspanin (TM4SF) family.</text>
</comment>
<dbReference type="GO" id="GO:0005886">
    <property type="term" value="C:plasma membrane"/>
    <property type="evidence" value="ECO:0007669"/>
    <property type="project" value="TreeGrafter"/>
</dbReference>
<evidence type="ECO:0000256" key="2">
    <source>
        <dbReference type="ARBA" id="ARBA00006840"/>
    </source>
</evidence>
<evidence type="ECO:0000313" key="7">
    <source>
        <dbReference type="EMBL" id="OQV22348.1"/>
    </source>
</evidence>
<evidence type="ECO:0000256" key="6">
    <source>
        <dbReference type="RuleBase" id="RU361218"/>
    </source>
</evidence>
<feature type="transmembrane region" description="Helical" evidence="6">
    <location>
        <begin position="260"/>
        <end position="286"/>
    </location>
</feature>
<keyword evidence="4 6" id="KW-1133">Transmembrane helix</keyword>
<evidence type="ECO:0000256" key="1">
    <source>
        <dbReference type="ARBA" id="ARBA00004141"/>
    </source>
</evidence>
<feature type="transmembrane region" description="Helical" evidence="6">
    <location>
        <begin position="103"/>
        <end position="124"/>
    </location>
</feature>
<evidence type="ECO:0000256" key="5">
    <source>
        <dbReference type="ARBA" id="ARBA00023136"/>
    </source>
</evidence>
<accession>A0A1W0X4I2</accession>
<keyword evidence="5 6" id="KW-0472">Membrane</keyword>
<dbReference type="InterPro" id="IPR000301">
    <property type="entry name" value="Tetraspanin_animals"/>
</dbReference>
<feature type="transmembrane region" description="Helical" evidence="6">
    <location>
        <begin position="12"/>
        <end position="35"/>
    </location>
</feature>
<name>A0A1W0X4I2_HYPEX</name>
<keyword evidence="3 6" id="KW-0812">Transmembrane</keyword>
<comment type="caution">
    <text evidence="7">The sequence shown here is derived from an EMBL/GenBank/DDBJ whole genome shotgun (WGS) entry which is preliminary data.</text>
</comment>
<dbReference type="InterPro" id="IPR008952">
    <property type="entry name" value="Tetraspanin_EC2_sf"/>
</dbReference>
<gene>
    <name evidence="7" type="ORF">BV898_03845</name>
</gene>
<dbReference type="PANTHER" id="PTHR19282">
    <property type="entry name" value="TETRASPANIN"/>
    <property type="match status" value="1"/>
</dbReference>
<comment type="subcellular location">
    <subcellularLocation>
        <location evidence="1 6">Membrane</location>
        <topology evidence="1 6">Multi-pass membrane protein</topology>
    </subcellularLocation>
</comment>
<dbReference type="InterPro" id="IPR018499">
    <property type="entry name" value="Tetraspanin/Peripherin"/>
</dbReference>
<dbReference type="Gene3D" id="1.10.1450.10">
    <property type="entry name" value="Tetraspanin"/>
    <property type="match status" value="1"/>
</dbReference>
<proteinExistence type="inferred from homology"/>